<gene>
    <name evidence="6" type="ORF">SteCoe_7419</name>
</gene>
<protein>
    <recommendedName>
        <fullName evidence="5">RING-type domain-containing protein</fullName>
    </recommendedName>
</protein>
<dbReference type="GO" id="GO:0008270">
    <property type="term" value="F:zinc ion binding"/>
    <property type="evidence" value="ECO:0007669"/>
    <property type="project" value="UniProtKB-KW"/>
</dbReference>
<feature type="domain" description="RING-type" evidence="5">
    <location>
        <begin position="17"/>
        <end position="52"/>
    </location>
</feature>
<keyword evidence="2 4" id="KW-0863">Zinc-finger</keyword>
<evidence type="ECO:0000256" key="2">
    <source>
        <dbReference type="ARBA" id="ARBA00022771"/>
    </source>
</evidence>
<evidence type="ECO:0000313" key="6">
    <source>
        <dbReference type="EMBL" id="OMJ90222.1"/>
    </source>
</evidence>
<proteinExistence type="predicted"/>
<dbReference type="UniPathway" id="UPA00143"/>
<dbReference type="GO" id="GO:0043161">
    <property type="term" value="P:proteasome-mediated ubiquitin-dependent protein catabolic process"/>
    <property type="evidence" value="ECO:0007669"/>
    <property type="project" value="TreeGrafter"/>
</dbReference>
<dbReference type="PANTHER" id="PTHR45877">
    <property type="entry name" value="E3 UBIQUITIN-PROTEIN LIGASE SIAH2"/>
    <property type="match status" value="1"/>
</dbReference>
<dbReference type="GO" id="GO:0005737">
    <property type="term" value="C:cytoplasm"/>
    <property type="evidence" value="ECO:0007669"/>
    <property type="project" value="TreeGrafter"/>
</dbReference>
<name>A0A1R2CMH8_9CILI</name>
<dbReference type="PANTHER" id="PTHR45877:SF2">
    <property type="entry name" value="E3 UBIQUITIN-PROTEIN LIGASE SINA-RELATED"/>
    <property type="match status" value="1"/>
</dbReference>
<dbReference type="EMBL" id="MPUH01000107">
    <property type="protein sequence ID" value="OMJ90222.1"/>
    <property type="molecule type" value="Genomic_DNA"/>
</dbReference>
<dbReference type="Proteomes" id="UP000187209">
    <property type="component" value="Unassembled WGS sequence"/>
</dbReference>
<dbReference type="SUPFAM" id="SSF49599">
    <property type="entry name" value="TRAF domain-like"/>
    <property type="match status" value="1"/>
</dbReference>
<accession>A0A1R2CMH8</accession>
<evidence type="ECO:0000256" key="4">
    <source>
        <dbReference type="PROSITE-ProRule" id="PRU00175"/>
    </source>
</evidence>
<dbReference type="Gene3D" id="3.30.40.10">
    <property type="entry name" value="Zinc/RING finger domain, C3HC4 (zinc finger)"/>
    <property type="match status" value="2"/>
</dbReference>
<dbReference type="GO" id="GO:0061630">
    <property type="term" value="F:ubiquitin protein ligase activity"/>
    <property type="evidence" value="ECO:0007669"/>
    <property type="project" value="TreeGrafter"/>
</dbReference>
<evidence type="ECO:0000256" key="3">
    <source>
        <dbReference type="ARBA" id="ARBA00022833"/>
    </source>
</evidence>
<sequence length="247" mass="28287">MEEVICINKAVKDCLECPVCCDYFTPPIYECVSGHSICSVCTSKVKNCPECRLQITPIRNLSLERIISSLDIKCRFSGCSLTVLLSRRLLHEKTCIYNPNLLCLFKGCEWEGINLVKHLINAHKCKEFLIDSNSTVRGWNSKVWKNADWGFSIWNFNETFIINQSYSDNNFFYLWTFDLGKERIPLSLTIGEGGTQAKFLILTSSLKRTEKNMPLHISVDAIENYFLVPAEGFDVGYKRLSIKIDLN</sequence>
<keyword evidence="3" id="KW-0862">Zinc</keyword>
<organism evidence="6 7">
    <name type="scientific">Stentor coeruleus</name>
    <dbReference type="NCBI Taxonomy" id="5963"/>
    <lineage>
        <taxon>Eukaryota</taxon>
        <taxon>Sar</taxon>
        <taxon>Alveolata</taxon>
        <taxon>Ciliophora</taxon>
        <taxon>Postciliodesmatophora</taxon>
        <taxon>Heterotrichea</taxon>
        <taxon>Heterotrichida</taxon>
        <taxon>Stentoridae</taxon>
        <taxon>Stentor</taxon>
    </lineage>
</organism>
<keyword evidence="7" id="KW-1185">Reference proteome</keyword>
<comment type="caution">
    <text evidence="6">The sequence shown here is derived from an EMBL/GenBank/DDBJ whole genome shotgun (WGS) entry which is preliminary data.</text>
</comment>
<dbReference type="GO" id="GO:0031624">
    <property type="term" value="F:ubiquitin conjugating enzyme binding"/>
    <property type="evidence" value="ECO:0007669"/>
    <property type="project" value="TreeGrafter"/>
</dbReference>
<dbReference type="InterPro" id="IPR004162">
    <property type="entry name" value="SINA-like_animal"/>
</dbReference>
<keyword evidence="1" id="KW-0479">Metal-binding</keyword>
<reference evidence="6 7" key="1">
    <citation type="submission" date="2016-11" db="EMBL/GenBank/DDBJ databases">
        <title>The macronuclear genome of Stentor coeruleus: a giant cell with tiny introns.</title>
        <authorList>
            <person name="Slabodnick M."/>
            <person name="Ruby J.G."/>
            <person name="Reiff S.B."/>
            <person name="Swart E.C."/>
            <person name="Gosai S."/>
            <person name="Prabakaran S."/>
            <person name="Witkowska E."/>
            <person name="Larue G.E."/>
            <person name="Fisher S."/>
            <person name="Freeman R.M."/>
            <person name="Gunawardena J."/>
            <person name="Chu W."/>
            <person name="Stover N.A."/>
            <person name="Gregory B.D."/>
            <person name="Nowacki M."/>
            <person name="Derisi J."/>
            <person name="Roy S.W."/>
            <person name="Marshall W.F."/>
            <person name="Sood P."/>
        </authorList>
    </citation>
    <scope>NUCLEOTIDE SEQUENCE [LARGE SCALE GENOMIC DNA]</scope>
    <source>
        <strain evidence="6">WM001</strain>
    </source>
</reference>
<dbReference type="InterPro" id="IPR013083">
    <property type="entry name" value="Znf_RING/FYVE/PHD"/>
</dbReference>
<dbReference type="SUPFAM" id="SSF57850">
    <property type="entry name" value="RING/U-box"/>
    <property type="match status" value="1"/>
</dbReference>
<evidence type="ECO:0000256" key="1">
    <source>
        <dbReference type="ARBA" id="ARBA00022723"/>
    </source>
</evidence>
<evidence type="ECO:0000313" key="7">
    <source>
        <dbReference type="Proteomes" id="UP000187209"/>
    </source>
</evidence>
<evidence type="ECO:0000259" key="5">
    <source>
        <dbReference type="PROSITE" id="PS50089"/>
    </source>
</evidence>
<dbReference type="OrthoDB" id="4788989at2759"/>
<dbReference type="PROSITE" id="PS50089">
    <property type="entry name" value="ZF_RING_2"/>
    <property type="match status" value="1"/>
</dbReference>
<dbReference type="InterPro" id="IPR049548">
    <property type="entry name" value="Sina-like_RING"/>
</dbReference>
<dbReference type="Pfam" id="PF21362">
    <property type="entry name" value="Sina_RING"/>
    <property type="match status" value="1"/>
</dbReference>
<dbReference type="InterPro" id="IPR001841">
    <property type="entry name" value="Znf_RING"/>
</dbReference>
<dbReference type="AlphaFoldDB" id="A0A1R2CMH8"/>
<dbReference type="GO" id="GO:0016567">
    <property type="term" value="P:protein ubiquitination"/>
    <property type="evidence" value="ECO:0007669"/>
    <property type="project" value="UniProtKB-UniPathway"/>
</dbReference>